<evidence type="ECO:0000313" key="2">
    <source>
        <dbReference type="Proteomes" id="UP000218890"/>
    </source>
</evidence>
<dbReference type="KEGG" id="hhk:HH1059_18930"/>
<accession>A0A0X8XAP6</accession>
<organism evidence="1 2">
    <name type="scientific">Halorhodospira halochloris</name>
    <name type="common">Ectothiorhodospira halochloris</name>
    <dbReference type="NCBI Taxonomy" id="1052"/>
    <lineage>
        <taxon>Bacteria</taxon>
        <taxon>Pseudomonadati</taxon>
        <taxon>Pseudomonadota</taxon>
        <taxon>Gammaproteobacteria</taxon>
        <taxon>Chromatiales</taxon>
        <taxon>Ectothiorhodospiraceae</taxon>
        <taxon>Halorhodospira</taxon>
    </lineage>
</organism>
<keyword evidence="2" id="KW-1185">Reference proteome</keyword>
<reference evidence="1" key="1">
    <citation type="submission" date="2016-02" db="EMBL/GenBank/DDBJ databases">
        <title>Halorhodospira halochloris DSM-1059 complete genome, version 2.</title>
        <authorList>
            <person name="Tsukatani Y."/>
        </authorList>
    </citation>
    <scope>NUCLEOTIDE SEQUENCE</scope>
    <source>
        <strain evidence="1">DSM 1059</strain>
    </source>
</reference>
<protein>
    <recommendedName>
        <fullName evidence="3">3-oxoacyl-[acyl-carrier-protein] synthase</fullName>
    </recommendedName>
</protein>
<gene>
    <name evidence="1" type="ORF">HH1059_18930</name>
</gene>
<proteinExistence type="predicted"/>
<evidence type="ECO:0008006" key="3">
    <source>
        <dbReference type="Google" id="ProtNLM"/>
    </source>
</evidence>
<dbReference type="EMBL" id="AP017372">
    <property type="protein sequence ID" value="BAU58581.2"/>
    <property type="molecule type" value="Genomic_DNA"/>
</dbReference>
<dbReference type="AlphaFoldDB" id="A0A0X8XAP6"/>
<sequence length="415" mass="43428">MAIEESARQGGQRSNLAVMDSLSSREDIDSGWFDVDGEVMVEVPAMICAAGRDPSTVYAAVAADTVAPETGAVAAGTADFAHAPVPVLSCSQLSGLGYAQRLEKLVEATASQLSDRIGRQYPDEMVMLPAFGHRVGRAWHAIAEQGLGSPAQRQLISTLPELSKSRWWTVPPGLSTFAVLNIAVRAISSGEVGSILIAGVDACASDCVVADPDLARIRRNTLQPYGMAPADGAGFVLLRRSRRESHTRSVTASKAAQGNAPDAAQLANLTFDSAAGGIAADEIAVRVRCAAPVDDMSQAASWVECLDSLLHSLPERWQAEVSLLGAFAADQALSANLRRSLDELRCPPELERISAWRGLGYAGAARLPLLLGLAIGRLLDSTKPVERVLATYGGAGSDSAGGIVLESLAAGQESC</sequence>
<evidence type="ECO:0000313" key="1">
    <source>
        <dbReference type="EMBL" id="BAU58581.2"/>
    </source>
</evidence>
<name>A0A0X8XAP6_HALHR</name>
<dbReference type="Proteomes" id="UP000218890">
    <property type="component" value="Chromosome"/>
</dbReference>